<protein>
    <recommendedName>
        <fullName evidence="4">CUB domain-containing protein</fullName>
    </recommendedName>
</protein>
<evidence type="ECO:0000313" key="2">
    <source>
        <dbReference type="EMBL" id="KAL2840926.1"/>
    </source>
</evidence>
<dbReference type="RefSeq" id="XP_070894308.1">
    <property type="nucleotide sequence ID" value="XM_071037226.1"/>
</dbReference>
<sequence length="224" mass="25150">MVEGSQLGPPYARFRQTLGPPQHSSRTCTINQLRLTFDPLDSNYIFPSHFQVVGQICGLSEDNRRFASIYLHARVYFEGPFFSFLSWNWYVLSRQGGYLRPNRLIVVFELRLNREGTPGSPFCSLLGSFPVSCTAYGPEYLANATLDYLQLLFPSCLKDLASLFCGITRWTARRITLGSGLPGTNSLSVGAYRQGAFFGVTCYTGANRSLQDSVVRLAFFFYPP</sequence>
<evidence type="ECO:0008006" key="4">
    <source>
        <dbReference type="Google" id="ProtNLM"/>
    </source>
</evidence>
<proteinExistence type="predicted"/>
<evidence type="ECO:0000313" key="3">
    <source>
        <dbReference type="Proteomes" id="UP001610444"/>
    </source>
</evidence>
<accession>A0ABR4JM58</accession>
<feature type="region of interest" description="Disordered" evidence="1">
    <location>
        <begin position="1"/>
        <end position="25"/>
    </location>
</feature>
<evidence type="ECO:0000256" key="1">
    <source>
        <dbReference type="SAM" id="MobiDB-lite"/>
    </source>
</evidence>
<gene>
    <name evidence="2" type="ORF">BJX68DRAFT_182369</name>
</gene>
<dbReference type="Proteomes" id="UP001610444">
    <property type="component" value="Unassembled WGS sequence"/>
</dbReference>
<organism evidence="2 3">
    <name type="scientific">Aspergillus pseudodeflectus</name>
    <dbReference type="NCBI Taxonomy" id="176178"/>
    <lineage>
        <taxon>Eukaryota</taxon>
        <taxon>Fungi</taxon>
        <taxon>Dikarya</taxon>
        <taxon>Ascomycota</taxon>
        <taxon>Pezizomycotina</taxon>
        <taxon>Eurotiomycetes</taxon>
        <taxon>Eurotiomycetidae</taxon>
        <taxon>Eurotiales</taxon>
        <taxon>Aspergillaceae</taxon>
        <taxon>Aspergillus</taxon>
        <taxon>Aspergillus subgen. Nidulantes</taxon>
    </lineage>
</organism>
<keyword evidence="3" id="KW-1185">Reference proteome</keyword>
<name>A0ABR4JM58_9EURO</name>
<dbReference type="EMBL" id="JBFXLR010000061">
    <property type="protein sequence ID" value="KAL2840926.1"/>
    <property type="molecule type" value="Genomic_DNA"/>
</dbReference>
<comment type="caution">
    <text evidence="2">The sequence shown here is derived from an EMBL/GenBank/DDBJ whole genome shotgun (WGS) entry which is preliminary data.</text>
</comment>
<dbReference type="GeneID" id="98152390"/>
<reference evidence="2 3" key="1">
    <citation type="submission" date="2024-07" db="EMBL/GenBank/DDBJ databases">
        <title>Section-level genome sequencing and comparative genomics of Aspergillus sections Usti and Cavernicolus.</title>
        <authorList>
            <consortium name="Lawrence Berkeley National Laboratory"/>
            <person name="Nybo J.L."/>
            <person name="Vesth T.C."/>
            <person name="Theobald S."/>
            <person name="Frisvad J.C."/>
            <person name="Larsen T.O."/>
            <person name="Kjaerboelling I."/>
            <person name="Rothschild-Mancinelli K."/>
            <person name="Lyhne E.K."/>
            <person name="Kogle M.E."/>
            <person name="Barry K."/>
            <person name="Clum A."/>
            <person name="Na H."/>
            <person name="Ledsgaard L."/>
            <person name="Lin J."/>
            <person name="Lipzen A."/>
            <person name="Kuo A."/>
            <person name="Riley R."/>
            <person name="Mondo S."/>
            <person name="LaButti K."/>
            <person name="Haridas S."/>
            <person name="Pangalinan J."/>
            <person name="Salamov A.A."/>
            <person name="Simmons B.A."/>
            <person name="Magnuson J.K."/>
            <person name="Chen J."/>
            <person name="Drula E."/>
            <person name="Henrissat B."/>
            <person name="Wiebenga A."/>
            <person name="Lubbers R.J."/>
            <person name="Gomes A.C."/>
            <person name="Macurrencykelacurrency M.R."/>
            <person name="Stajich J."/>
            <person name="Grigoriev I.V."/>
            <person name="Mortensen U.H."/>
            <person name="De vries R.P."/>
            <person name="Baker S.E."/>
            <person name="Andersen M.R."/>
        </authorList>
    </citation>
    <scope>NUCLEOTIDE SEQUENCE [LARGE SCALE GENOMIC DNA]</scope>
    <source>
        <strain evidence="2 3">CBS 756.74</strain>
    </source>
</reference>